<dbReference type="Pfam" id="PF04116">
    <property type="entry name" value="FA_hydroxylase"/>
    <property type="match status" value="1"/>
</dbReference>
<dbReference type="PANTHER" id="PTHR11863">
    <property type="entry name" value="STEROL DESATURASE"/>
    <property type="match status" value="1"/>
</dbReference>
<dbReference type="RefSeq" id="WP_054059293.1">
    <property type="nucleotide sequence ID" value="NZ_JAQMZR010000009.1"/>
</dbReference>
<dbReference type="Proteomes" id="UP000037931">
    <property type="component" value="Unassembled WGS sequence"/>
</dbReference>
<dbReference type="InterPro" id="IPR050307">
    <property type="entry name" value="Sterol_Desaturase_Related"/>
</dbReference>
<name>A0A0M9GCH5_9PSED</name>
<evidence type="ECO:0000259" key="6">
    <source>
        <dbReference type="Pfam" id="PF04116"/>
    </source>
</evidence>
<dbReference type="GO" id="GO:0005506">
    <property type="term" value="F:iron ion binding"/>
    <property type="evidence" value="ECO:0007669"/>
    <property type="project" value="InterPro"/>
</dbReference>
<keyword evidence="2 5" id="KW-0812">Transmembrane</keyword>
<dbReference type="PATRIC" id="fig|50340.43.peg.3545"/>
<protein>
    <submittedName>
        <fullName evidence="7">Sterol desaturase</fullName>
    </submittedName>
</protein>
<dbReference type="EMBL" id="JSYZ01000027">
    <property type="protein sequence ID" value="KPA87613.1"/>
    <property type="molecule type" value="Genomic_DNA"/>
</dbReference>
<feature type="transmembrane region" description="Helical" evidence="5">
    <location>
        <begin position="71"/>
        <end position="89"/>
    </location>
</feature>
<evidence type="ECO:0000256" key="4">
    <source>
        <dbReference type="ARBA" id="ARBA00023136"/>
    </source>
</evidence>
<evidence type="ECO:0000256" key="5">
    <source>
        <dbReference type="SAM" id="Phobius"/>
    </source>
</evidence>
<sequence length="258" mass="30147">MILYLIGVALAVLALEHIIPGWKLPKVSTWFFRSMTLNIIQIAVALLAGVSWNKWMQGHSLFHISESLSPLAAGFVAYFINTFVTYWWHRWRHANNALWRLFHQIHHAPQRIEVFTSFYKHPTEMVFNSMLGSAVAYVLLGISIEAGAFYVMFAALGEMFYHTNIRTPHWLGYFFQRPEMHRVHHQRDRHECNYSDFPIWDMLFGTFENPKENFAPQGFSDNKENRFLDMLLFKDVHEAPAVMKAPESVNQESLVKRG</sequence>
<dbReference type="GO" id="GO:0016020">
    <property type="term" value="C:membrane"/>
    <property type="evidence" value="ECO:0007669"/>
    <property type="project" value="UniProtKB-SubCell"/>
</dbReference>
<dbReference type="OrthoDB" id="9770329at2"/>
<evidence type="ECO:0000256" key="2">
    <source>
        <dbReference type="ARBA" id="ARBA00022692"/>
    </source>
</evidence>
<feature type="domain" description="Fatty acid hydroxylase" evidence="6">
    <location>
        <begin position="76"/>
        <end position="206"/>
    </location>
</feature>
<dbReference type="STRING" id="50340.PF66_05832"/>
<proteinExistence type="predicted"/>
<comment type="subcellular location">
    <subcellularLocation>
        <location evidence="1">Membrane</location>
    </subcellularLocation>
</comment>
<evidence type="ECO:0000256" key="3">
    <source>
        <dbReference type="ARBA" id="ARBA00022989"/>
    </source>
</evidence>
<keyword evidence="8" id="KW-1185">Reference proteome</keyword>
<evidence type="ECO:0000313" key="8">
    <source>
        <dbReference type="Proteomes" id="UP000037931"/>
    </source>
</evidence>
<reference evidence="7 8" key="1">
    <citation type="journal article" date="2015" name="PLoS ONE">
        <title>Rice-Infecting Pseudomonas Genomes Are Highly Accessorized and Harbor Multiple Putative Virulence Mechanisms to Cause Sheath Brown Rot.</title>
        <authorList>
            <person name="Quibod I.L."/>
            <person name="Grande G."/>
            <person name="Oreiro E.G."/>
            <person name="Borja F.N."/>
            <person name="Dossa G.S."/>
            <person name="Mauleon R."/>
            <person name="Cruz C.V."/>
            <person name="Oliva R."/>
        </authorList>
    </citation>
    <scope>NUCLEOTIDE SEQUENCE [LARGE SCALE GENOMIC DNA]</scope>
    <source>
        <strain evidence="7 8">IRRI 6609</strain>
    </source>
</reference>
<keyword evidence="4 5" id="KW-0472">Membrane</keyword>
<organism evidence="7 8">
    <name type="scientific">Pseudomonas asplenii</name>
    <dbReference type="NCBI Taxonomy" id="53407"/>
    <lineage>
        <taxon>Bacteria</taxon>
        <taxon>Pseudomonadati</taxon>
        <taxon>Pseudomonadota</taxon>
        <taxon>Gammaproteobacteria</taxon>
        <taxon>Pseudomonadales</taxon>
        <taxon>Pseudomonadaceae</taxon>
        <taxon>Pseudomonas</taxon>
    </lineage>
</organism>
<gene>
    <name evidence="7" type="ORF">PF66_05832</name>
</gene>
<evidence type="ECO:0000313" key="7">
    <source>
        <dbReference type="EMBL" id="KPA87613.1"/>
    </source>
</evidence>
<dbReference type="InterPro" id="IPR006694">
    <property type="entry name" value="Fatty_acid_hydroxylase"/>
</dbReference>
<dbReference type="GO" id="GO:0008610">
    <property type="term" value="P:lipid biosynthetic process"/>
    <property type="evidence" value="ECO:0007669"/>
    <property type="project" value="InterPro"/>
</dbReference>
<comment type="caution">
    <text evidence="7">The sequence shown here is derived from an EMBL/GenBank/DDBJ whole genome shotgun (WGS) entry which is preliminary data.</text>
</comment>
<dbReference type="AlphaFoldDB" id="A0A0M9GCH5"/>
<feature type="transmembrane region" description="Helical" evidence="5">
    <location>
        <begin position="134"/>
        <end position="156"/>
    </location>
</feature>
<accession>A0A0M9GCH5</accession>
<evidence type="ECO:0000256" key="1">
    <source>
        <dbReference type="ARBA" id="ARBA00004370"/>
    </source>
</evidence>
<feature type="transmembrane region" description="Helical" evidence="5">
    <location>
        <begin position="30"/>
        <end position="50"/>
    </location>
</feature>
<keyword evidence="3 5" id="KW-1133">Transmembrane helix</keyword>
<dbReference type="GO" id="GO:0016491">
    <property type="term" value="F:oxidoreductase activity"/>
    <property type="evidence" value="ECO:0007669"/>
    <property type="project" value="InterPro"/>
</dbReference>